<name>A0A9E5A018_9EURY</name>
<dbReference type="RefSeq" id="WP_169740884.1">
    <property type="nucleotide sequence ID" value="NZ_JAPVES010000030.1"/>
</dbReference>
<evidence type="ECO:0000313" key="1">
    <source>
        <dbReference type="EMBL" id="MCZ3372160.1"/>
    </source>
</evidence>
<sequence>METLENEEFLQKWKKSNKSQKRVSIMDEAFEFASQKAFEDFGISQSSFSMEISKLILIAKECIEKEKINNLNFNH</sequence>
<dbReference type="Proteomes" id="UP001074446">
    <property type="component" value="Unassembled WGS sequence"/>
</dbReference>
<accession>A0A9E5A018</accession>
<proteinExistence type="predicted"/>
<comment type="caution">
    <text evidence="1">The sequence shown here is derived from an EMBL/GenBank/DDBJ whole genome shotgun (WGS) entry which is preliminary data.</text>
</comment>
<organism evidence="1">
    <name type="scientific">Methanobacterium veterum</name>
    <dbReference type="NCBI Taxonomy" id="408577"/>
    <lineage>
        <taxon>Archaea</taxon>
        <taxon>Methanobacteriati</taxon>
        <taxon>Methanobacteriota</taxon>
        <taxon>Methanomada group</taxon>
        <taxon>Methanobacteria</taxon>
        <taxon>Methanobacteriales</taxon>
        <taxon>Methanobacteriaceae</taxon>
        <taxon>Methanobacterium</taxon>
    </lineage>
</organism>
<dbReference type="EMBL" id="JAPVES010000030">
    <property type="protein sequence ID" value="MCZ3372160.1"/>
    <property type="molecule type" value="Genomic_DNA"/>
</dbReference>
<dbReference type="AlphaFoldDB" id="A0A9E5A018"/>
<protein>
    <submittedName>
        <fullName evidence="1">Uncharacterized protein</fullName>
    </submittedName>
</protein>
<gene>
    <name evidence="1" type="ORF">O3H35_05900</name>
</gene>
<reference evidence="1" key="1">
    <citation type="submission" date="2022-12" db="EMBL/GenBank/DDBJ databases">
        <title>Reclassification of two methanogenic archaea species isolated from the Kolyma lowland permafrost.</title>
        <authorList>
            <person name="Trubitsyn V.E."/>
            <person name="Rivkina E.M."/>
            <person name="Shcherbakova V.A."/>
        </authorList>
    </citation>
    <scope>NUCLEOTIDE SEQUENCE</scope>
    <source>
        <strain evidence="1">MK4</strain>
    </source>
</reference>